<organism evidence="2">
    <name type="scientific">freshwater metagenome</name>
    <dbReference type="NCBI Taxonomy" id="449393"/>
    <lineage>
        <taxon>unclassified sequences</taxon>
        <taxon>metagenomes</taxon>
        <taxon>ecological metagenomes</taxon>
    </lineage>
</organism>
<dbReference type="InterPro" id="IPR029068">
    <property type="entry name" value="Glyas_Bleomycin-R_OHBP_Dase"/>
</dbReference>
<dbReference type="EMBL" id="CAEZUX010000017">
    <property type="protein sequence ID" value="CAB4609181.1"/>
    <property type="molecule type" value="Genomic_DNA"/>
</dbReference>
<dbReference type="InterPro" id="IPR004360">
    <property type="entry name" value="Glyas_Fos-R_dOase_dom"/>
</dbReference>
<name>A0A6J6H6J4_9ZZZZ</name>
<reference evidence="2" key="1">
    <citation type="submission" date="2020-05" db="EMBL/GenBank/DDBJ databases">
        <authorList>
            <person name="Chiriac C."/>
            <person name="Salcher M."/>
            <person name="Ghai R."/>
            <person name="Kavagutti S V."/>
        </authorList>
    </citation>
    <scope>NUCLEOTIDE SEQUENCE</scope>
</reference>
<dbReference type="PANTHER" id="PTHR36503:SF1">
    <property type="entry name" value="BLR2520 PROTEIN"/>
    <property type="match status" value="1"/>
</dbReference>
<dbReference type="CDD" id="cd07251">
    <property type="entry name" value="VOC_like"/>
    <property type="match status" value="1"/>
</dbReference>
<evidence type="ECO:0000259" key="1">
    <source>
        <dbReference type="PROSITE" id="PS51819"/>
    </source>
</evidence>
<protein>
    <submittedName>
        <fullName evidence="2">Unannotated protein</fullName>
    </submittedName>
</protein>
<dbReference type="AlphaFoldDB" id="A0A6J6H6J4"/>
<dbReference type="InterPro" id="IPR037523">
    <property type="entry name" value="VOC_core"/>
</dbReference>
<proteinExistence type="predicted"/>
<evidence type="ECO:0000313" key="2">
    <source>
        <dbReference type="EMBL" id="CAB4609181.1"/>
    </source>
</evidence>
<dbReference type="PANTHER" id="PTHR36503">
    <property type="entry name" value="BLR2520 PROTEIN"/>
    <property type="match status" value="1"/>
</dbReference>
<dbReference type="Gene3D" id="3.10.180.10">
    <property type="entry name" value="2,3-Dihydroxybiphenyl 1,2-Dioxygenase, domain 1"/>
    <property type="match status" value="1"/>
</dbReference>
<accession>A0A6J6H6J4</accession>
<gene>
    <name evidence="2" type="ORF">UFOPK1874_00306</name>
</gene>
<dbReference type="SUPFAM" id="SSF54593">
    <property type="entry name" value="Glyoxalase/Bleomycin resistance protein/Dihydroxybiphenyl dioxygenase"/>
    <property type="match status" value="1"/>
</dbReference>
<feature type="domain" description="VOC" evidence="1">
    <location>
        <begin position="4"/>
        <end position="128"/>
    </location>
</feature>
<sequence length="134" mass="14753">MKPKLSLVTLGVSNLDRSRRFYEALGWAPQEWTPESKVVFFELNGVMLSLFGREDLADDIGIDATKSTGFSSITLAHNEPSTEDVDRAFSEFLSAGATAVKTPQPTAWGGYSGYVSDPDGHLWEVAFNPFSDWT</sequence>
<dbReference type="Pfam" id="PF00903">
    <property type="entry name" value="Glyoxalase"/>
    <property type="match status" value="1"/>
</dbReference>
<dbReference type="PROSITE" id="PS51819">
    <property type="entry name" value="VOC"/>
    <property type="match status" value="1"/>
</dbReference>